<dbReference type="AlphaFoldDB" id="A0A183T4K8"/>
<protein>
    <submittedName>
        <fullName evidence="2 4">Uncharacterized protein</fullName>
    </submittedName>
</protein>
<gene>
    <name evidence="2" type="ORF">SSLN_LOCUS11406</name>
</gene>
<name>A0A183T4K8_SCHSO</name>
<reference evidence="2 3" key="2">
    <citation type="submission" date="2018-11" db="EMBL/GenBank/DDBJ databases">
        <authorList>
            <consortium name="Pathogen Informatics"/>
        </authorList>
    </citation>
    <scope>NUCLEOTIDE SEQUENCE [LARGE SCALE GENOMIC DNA]</scope>
    <source>
        <strain evidence="2 3">NST_G2</strain>
    </source>
</reference>
<evidence type="ECO:0000313" key="4">
    <source>
        <dbReference type="WBParaSite" id="SSLN_0001184401-mRNA-1"/>
    </source>
</evidence>
<feature type="region of interest" description="Disordered" evidence="1">
    <location>
        <begin position="1"/>
        <end position="23"/>
    </location>
</feature>
<dbReference type="WBParaSite" id="SSLN_0001184401-mRNA-1">
    <property type="protein sequence ID" value="SSLN_0001184401-mRNA-1"/>
    <property type="gene ID" value="SSLN_0001184401"/>
</dbReference>
<dbReference type="EMBL" id="UYSU01036506">
    <property type="protein sequence ID" value="VDL97791.1"/>
    <property type="molecule type" value="Genomic_DNA"/>
</dbReference>
<feature type="compositionally biased region" description="Low complexity" evidence="1">
    <location>
        <begin position="52"/>
        <end position="68"/>
    </location>
</feature>
<evidence type="ECO:0000256" key="1">
    <source>
        <dbReference type="SAM" id="MobiDB-lite"/>
    </source>
</evidence>
<keyword evidence="3" id="KW-1185">Reference proteome</keyword>
<feature type="region of interest" description="Disordered" evidence="1">
    <location>
        <begin position="44"/>
        <end position="75"/>
    </location>
</feature>
<reference evidence="4" key="1">
    <citation type="submission" date="2016-06" db="UniProtKB">
        <authorList>
            <consortium name="WormBaseParasite"/>
        </authorList>
    </citation>
    <scope>IDENTIFICATION</scope>
</reference>
<evidence type="ECO:0000313" key="2">
    <source>
        <dbReference type="EMBL" id="VDL97791.1"/>
    </source>
</evidence>
<organism evidence="4">
    <name type="scientific">Schistocephalus solidus</name>
    <name type="common">Tapeworm</name>
    <dbReference type="NCBI Taxonomy" id="70667"/>
    <lineage>
        <taxon>Eukaryota</taxon>
        <taxon>Metazoa</taxon>
        <taxon>Spiralia</taxon>
        <taxon>Lophotrochozoa</taxon>
        <taxon>Platyhelminthes</taxon>
        <taxon>Cestoda</taxon>
        <taxon>Eucestoda</taxon>
        <taxon>Diphyllobothriidea</taxon>
        <taxon>Diphyllobothriidae</taxon>
        <taxon>Schistocephalus</taxon>
    </lineage>
</organism>
<sequence>MGSTQVTNALDRHRQGPGTPIIAKLPTHLRRGNQLVISYPTTSIPASANIPSTNPASNPMTTTTPNTGGHSGDAPPPSITSTILHPAVSPSITTGTTSHIPCTAATTSDYLPPATLTTTAPTTNDVDSILACPHFDRTFTLPIGLVGHL</sequence>
<accession>A0A183T4K8</accession>
<evidence type="ECO:0000313" key="3">
    <source>
        <dbReference type="Proteomes" id="UP000275846"/>
    </source>
</evidence>
<dbReference type="Proteomes" id="UP000275846">
    <property type="component" value="Unassembled WGS sequence"/>
</dbReference>
<proteinExistence type="predicted"/>